<dbReference type="EMBL" id="KV784358">
    <property type="protein sequence ID" value="OEU16754.1"/>
    <property type="molecule type" value="Genomic_DNA"/>
</dbReference>
<keyword evidence="2" id="KW-1133">Transmembrane helix</keyword>
<sequence length="456" mass="51411">MNQTLQSKRKYRIAMVCDFFYPRMGGVEMHIWSLSQHLIRMGHKVIVITHAYANRKGVRYMDGSLKVYYCPFIPMTDQDILPTLTATFPLWRSIMIRENIDIVHTHQATSVMSNESVVYAAALGLPSVFTDHSLFQFDDLAGVVLNRVLETTLRSTVNAAICVSHACRDNLILRAVLDPNKIDVIPNAVDPTKFLPRDDNNNEINNRSRIKVVVVSRLVYRKGVDLLVGIIPKICDLLPQVDFIVGGDGNKLLNLQEMVEREHLQDRVSFLGAVPHKNVASVLRQGHVFLNCSLTESFCIAILEAASCGLLVVSTNVGGVPEVLEPDMIVLCDPNVEALVQGLGKAIERQESENAVDPSDAHRRIERMYSWHRVAVQTVQVYDRIIEDKPMSFLQRLRSYQSLGGFSGIVVCALVLYIELWIRFVEWIQPRELIDIVPDLIPPSSPQHSVTHKKVK</sequence>
<reference evidence="5 6" key="1">
    <citation type="submission" date="2016-09" db="EMBL/GenBank/DDBJ databases">
        <title>Extensive genetic diversity and differential bi-allelic expression allows diatom success in the polar Southern Ocean.</title>
        <authorList>
            <consortium name="DOE Joint Genome Institute"/>
            <person name="Mock T."/>
            <person name="Otillar R.P."/>
            <person name="Strauss J."/>
            <person name="Dupont C."/>
            <person name="Frickenhaus S."/>
            <person name="Maumus F."/>
            <person name="Mcmullan M."/>
            <person name="Sanges R."/>
            <person name="Schmutz J."/>
            <person name="Toseland A."/>
            <person name="Valas R."/>
            <person name="Veluchamy A."/>
            <person name="Ward B.J."/>
            <person name="Allen A."/>
            <person name="Barry K."/>
            <person name="Falciatore A."/>
            <person name="Ferrante M."/>
            <person name="Fortunato A.E."/>
            <person name="Gloeckner G."/>
            <person name="Gruber A."/>
            <person name="Hipkin R."/>
            <person name="Janech M."/>
            <person name="Kroth P."/>
            <person name="Leese F."/>
            <person name="Lindquist E."/>
            <person name="Lyon B.R."/>
            <person name="Martin J."/>
            <person name="Mayer C."/>
            <person name="Parker M."/>
            <person name="Quesneville H."/>
            <person name="Raymond J."/>
            <person name="Uhlig C."/>
            <person name="Valentin K.U."/>
            <person name="Worden A.Z."/>
            <person name="Armbrust E.V."/>
            <person name="Bowler C."/>
            <person name="Green B."/>
            <person name="Moulton V."/>
            <person name="Van Oosterhout C."/>
            <person name="Grigoriev I."/>
        </authorList>
    </citation>
    <scope>NUCLEOTIDE SEQUENCE [LARGE SCALE GENOMIC DNA]</scope>
    <source>
        <strain evidence="5 6">CCMP1102</strain>
    </source>
</reference>
<dbReference type="Pfam" id="PF00534">
    <property type="entry name" value="Glycos_transf_1"/>
    <property type="match status" value="1"/>
</dbReference>
<dbReference type="PANTHER" id="PTHR45871:SF1">
    <property type="entry name" value="PHOSPHATIDYLINOSITOL N-ACETYLGLUCOSAMINYLTRANSFERASE SUBUNIT A"/>
    <property type="match status" value="1"/>
</dbReference>
<proteinExistence type="predicted"/>
<dbReference type="GO" id="GO:0006506">
    <property type="term" value="P:GPI anchor biosynthetic process"/>
    <property type="evidence" value="ECO:0007669"/>
    <property type="project" value="InterPro"/>
</dbReference>
<dbReference type="InParanoid" id="A0A1E7FF36"/>
<dbReference type="PANTHER" id="PTHR45871">
    <property type="entry name" value="N-ACETYLGLUCOSAMINYL-PHOSPHATIDYLINOSITOL BIOSYNTHETIC PROTEIN"/>
    <property type="match status" value="1"/>
</dbReference>
<gene>
    <name evidence="5" type="primary">PIGA1</name>
    <name evidence="5" type="ORF">FRACYDRAFT_185201</name>
</gene>
<evidence type="ECO:0000313" key="5">
    <source>
        <dbReference type="EMBL" id="OEU16754.1"/>
    </source>
</evidence>
<dbReference type="SUPFAM" id="SSF53756">
    <property type="entry name" value="UDP-Glycosyltransferase/glycogen phosphorylase"/>
    <property type="match status" value="1"/>
</dbReference>
<dbReference type="FunCoup" id="A0A1E7FF36">
    <property type="interactions" value="143"/>
</dbReference>
<dbReference type="AlphaFoldDB" id="A0A1E7FF36"/>
<evidence type="ECO:0000259" key="4">
    <source>
        <dbReference type="Pfam" id="PF08288"/>
    </source>
</evidence>
<evidence type="ECO:0000313" key="6">
    <source>
        <dbReference type="Proteomes" id="UP000095751"/>
    </source>
</evidence>
<protein>
    <submittedName>
        <fullName evidence="5">Phosphatidylinositol N-acetylglucosaminyltransferase</fullName>
    </submittedName>
</protein>
<evidence type="ECO:0000256" key="1">
    <source>
        <dbReference type="ARBA" id="ARBA00022676"/>
    </source>
</evidence>
<dbReference type="Gene3D" id="3.40.50.2000">
    <property type="entry name" value="Glycogen Phosphorylase B"/>
    <property type="match status" value="2"/>
</dbReference>
<dbReference type="InterPro" id="IPR001296">
    <property type="entry name" value="Glyco_trans_1"/>
</dbReference>
<keyword evidence="6" id="KW-1185">Reference proteome</keyword>
<dbReference type="KEGG" id="fcy:FRACYDRAFT_185201"/>
<keyword evidence="2" id="KW-0472">Membrane</keyword>
<keyword evidence="5" id="KW-0808">Transferase</keyword>
<dbReference type="OrthoDB" id="734129at2759"/>
<feature type="domain" description="PIGA GPI anchor biosynthesis" evidence="4">
    <location>
        <begin position="50"/>
        <end position="139"/>
    </location>
</feature>
<dbReference type="GO" id="GO:0000506">
    <property type="term" value="C:glycosylphosphatidylinositol-N-acetylglucosaminyltransferase (GPI-GnT) complex"/>
    <property type="evidence" value="ECO:0007669"/>
    <property type="project" value="TreeGrafter"/>
</dbReference>
<keyword evidence="2" id="KW-0812">Transmembrane</keyword>
<feature type="domain" description="Glycosyl transferase family 1" evidence="3">
    <location>
        <begin position="206"/>
        <end position="355"/>
    </location>
</feature>
<dbReference type="Pfam" id="PF08288">
    <property type="entry name" value="PIGA"/>
    <property type="match status" value="1"/>
</dbReference>
<dbReference type="InterPro" id="IPR013234">
    <property type="entry name" value="PIGA_GPI_anchor_biosynthesis"/>
</dbReference>
<evidence type="ECO:0000259" key="3">
    <source>
        <dbReference type="Pfam" id="PF00534"/>
    </source>
</evidence>
<name>A0A1E7FF36_9STRA</name>
<organism evidence="5 6">
    <name type="scientific">Fragilariopsis cylindrus CCMP1102</name>
    <dbReference type="NCBI Taxonomy" id="635003"/>
    <lineage>
        <taxon>Eukaryota</taxon>
        <taxon>Sar</taxon>
        <taxon>Stramenopiles</taxon>
        <taxon>Ochrophyta</taxon>
        <taxon>Bacillariophyta</taxon>
        <taxon>Bacillariophyceae</taxon>
        <taxon>Bacillariophycidae</taxon>
        <taxon>Bacillariales</taxon>
        <taxon>Bacillariaceae</taxon>
        <taxon>Fragilariopsis</taxon>
    </lineage>
</organism>
<accession>A0A1E7FF36</accession>
<evidence type="ECO:0000256" key="2">
    <source>
        <dbReference type="SAM" id="Phobius"/>
    </source>
</evidence>
<feature type="transmembrane region" description="Helical" evidence="2">
    <location>
        <begin position="403"/>
        <end position="422"/>
    </location>
</feature>
<dbReference type="GO" id="GO:0017176">
    <property type="term" value="F:phosphatidylinositol N-acetylglucosaminyltransferase activity"/>
    <property type="evidence" value="ECO:0007669"/>
    <property type="project" value="TreeGrafter"/>
</dbReference>
<dbReference type="Proteomes" id="UP000095751">
    <property type="component" value="Unassembled WGS sequence"/>
</dbReference>
<keyword evidence="1 5" id="KW-0328">Glycosyltransferase</keyword>